<organism evidence="2 3">
    <name type="scientific">Zasmidium cellare ATCC 36951</name>
    <dbReference type="NCBI Taxonomy" id="1080233"/>
    <lineage>
        <taxon>Eukaryota</taxon>
        <taxon>Fungi</taxon>
        <taxon>Dikarya</taxon>
        <taxon>Ascomycota</taxon>
        <taxon>Pezizomycotina</taxon>
        <taxon>Dothideomycetes</taxon>
        <taxon>Dothideomycetidae</taxon>
        <taxon>Mycosphaerellales</taxon>
        <taxon>Mycosphaerellaceae</taxon>
        <taxon>Zasmidium</taxon>
    </lineage>
</organism>
<dbReference type="PANTHER" id="PTHR38887">
    <property type="entry name" value="CHROMOSOME 21, WHOLE GENOME SHOTGUN SEQUENCE"/>
    <property type="match status" value="1"/>
</dbReference>
<proteinExistence type="predicted"/>
<dbReference type="EMBL" id="ML993581">
    <property type="protein sequence ID" value="KAF2172127.1"/>
    <property type="molecule type" value="Genomic_DNA"/>
</dbReference>
<evidence type="ECO:0000313" key="3">
    <source>
        <dbReference type="Proteomes" id="UP000799537"/>
    </source>
</evidence>
<dbReference type="InterPro" id="IPR053221">
    <property type="entry name" value="Burnettramic_acid_biosynth"/>
</dbReference>
<reference evidence="2" key="1">
    <citation type="journal article" date="2020" name="Stud. Mycol.">
        <title>101 Dothideomycetes genomes: a test case for predicting lifestyles and emergence of pathogens.</title>
        <authorList>
            <person name="Haridas S."/>
            <person name="Albert R."/>
            <person name="Binder M."/>
            <person name="Bloem J."/>
            <person name="Labutti K."/>
            <person name="Salamov A."/>
            <person name="Andreopoulos B."/>
            <person name="Baker S."/>
            <person name="Barry K."/>
            <person name="Bills G."/>
            <person name="Bluhm B."/>
            <person name="Cannon C."/>
            <person name="Castanera R."/>
            <person name="Culley D."/>
            <person name="Daum C."/>
            <person name="Ezra D."/>
            <person name="Gonzalez J."/>
            <person name="Henrissat B."/>
            <person name="Kuo A."/>
            <person name="Liang C."/>
            <person name="Lipzen A."/>
            <person name="Lutzoni F."/>
            <person name="Magnuson J."/>
            <person name="Mondo S."/>
            <person name="Nolan M."/>
            <person name="Ohm R."/>
            <person name="Pangilinan J."/>
            <person name="Park H.-J."/>
            <person name="Ramirez L."/>
            <person name="Alfaro M."/>
            <person name="Sun H."/>
            <person name="Tritt A."/>
            <person name="Yoshinaga Y."/>
            <person name="Zwiers L.-H."/>
            <person name="Turgeon B."/>
            <person name="Goodwin S."/>
            <person name="Spatafora J."/>
            <person name="Crous P."/>
            <person name="Grigoriev I."/>
        </authorList>
    </citation>
    <scope>NUCLEOTIDE SEQUENCE</scope>
    <source>
        <strain evidence="2">ATCC 36951</strain>
    </source>
</reference>
<keyword evidence="3" id="KW-1185">Reference proteome</keyword>
<gene>
    <name evidence="2" type="ORF">M409DRAFT_17368</name>
</gene>
<feature type="region of interest" description="Disordered" evidence="1">
    <location>
        <begin position="198"/>
        <end position="221"/>
    </location>
</feature>
<evidence type="ECO:0000256" key="1">
    <source>
        <dbReference type="SAM" id="MobiDB-lite"/>
    </source>
</evidence>
<evidence type="ECO:0000313" key="2">
    <source>
        <dbReference type="EMBL" id="KAF2172127.1"/>
    </source>
</evidence>
<dbReference type="OrthoDB" id="3068835at2759"/>
<feature type="compositionally biased region" description="Basic and acidic residues" evidence="1">
    <location>
        <begin position="207"/>
        <end position="221"/>
    </location>
</feature>
<dbReference type="RefSeq" id="XP_033673016.1">
    <property type="nucleotide sequence ID" value="XM_033804034.1"/>
</dbReference>
<sequence>MQLKPDTIDQTFTAASPVLTAIDVAGEIVGYVPDMSFGVQTGVSAGLSSSAQISQGLLSYTREKKFVKKMNKELFNPRNLKVEVVSAKKLRVRLGLAPDAPLSLSPAETEGMSLYERHMAAITTLVAPLSFEVPSPLPAVKRIDRMNAWVQARAMAKHEEKARKAEEEFREAKQEFEARRERKDKKLADSIAALEEKRARKRAKHEARRDEAAKLEDEERTERLRRIEDDLRDDMDSIDKEIRELREAHDERTREMEEEKTGLYEDQVYNATKTYWILVENL</sequence>
<protein>
    <submittedName>
        <fullName evidence="2">Uncharacterized protein</fullName>
    </submittedName>
</protein>
<dbReference type="Proteomes" id="UP000799537">
    <property type="component" value="Unassembled WGS sequence"/>
</dbReference>
<dbReference type="AlphaFoldDB" id="A0A6A6CY29"/>
<accession>A0A6A6CY29</accession>
<dbReference type="GeneID" id="54557306"/>
<dbReference type="PANTHER" id="PTHR38887:SF1">
    <property type="entry name" value="RAS MODIFICATION PROTEIN ERF4"/>
    <property type="match status" value="1"/>
</dbReference>
<name>A0A6A6CY29_ZASCE</name>